<dbReference type="AlphaFoldDB" id="A0A939IXW0"/>
<accession>A0A939IXW0</accession>
<dbReference type="RefSeq" id="WP_207279342.1">
    <property type="nucleotide sequence ID" value="NZ_JAFLEQ010000016.1"/>
</dbReference>
<gene>
    <name evidence="1" type="ORF">JZY06_09720</name>
</gene>
<protein>
    <submittedName>
        <fullName evidence="1">Uncharacterized protein</fullName>
    </submittedName>
</protein>
<sequence>MNPPLTSAANLPAADRQVLLDQYLVDGLRTDWEKLHAIVAGAGERERAQLARCLAPLLESTDKKDLSAADLYLLGGLGSFGEVLGYLSMFSPSPASSLTRTPQVVLICSHCGPGLSWRRYAPVIPT</sequence>
<evidence type="ECO:0000313" key="2">
    <source>
        <dbReference type="Proteomes" id="UP000664332"/>
    </source>
</evidence>
<comment type="caution">
    <text evidence="1">The sequence shown here is derived from an EMBL/GenBank/DDBJ whole genome shotgun (WGS) entry which is preliminary data.</text>
</comment>
<proteinExistence type="predicted"/>
<evidence type="ECO:0000313" key="1">
    <source>
        <dbReference type="EMBL" id="MBN9644885.1"/>
    </source>
</evidence>
<dbReference type="EMBL" id="JAFLEQ010000016">
    <property type="protein sequence ID" value="MBN9644885.1"/>
    <property type="molecule type" value="Genomic_DNA"/>
</dbReference>
<keyword evidence="2" id="KW-1185">Reference proteome</keyword>
<name>A0A939IXW0_9CORY</name>
<dbReference type="Proteomes" id="UP000664332">
    <property type="component" value="Unassembled WGS sequence"/>
</dbReference>
<organism evidence="1 2">
    <name type="scientific">Corynebacterium mendelii</name>
    <dbReference type="NCBI Taxonomy" id="2765362"/>
    <lineage>
        <taxon>Bacteria</taxon>
        <taxon>Bacillati</taxon>
        <taxon>Actinomycetota</taxon>
        <taxon>Actinomycetes</taxon>
        <taxon>Mycobacteriales</taxon>
        <taxon>Corynebacteriaceae</taxon>
        <taxon>Corynebacterium</taxon>
    </lineage>
</organism>
<reference evidence="1" key="1">
    <citation type="submission" date="2021-03" db="EMBL/GenBank/DDBJ databases">
        <authorList>
            <person name="Sun Q."/>
        </authorList>
    </citation>
    <scope>NUCLEOTIDE SEQUENCE</scope>
    <source>
        <strain evidence="1">CCM 8862</strain>
    </source>
</reference>